<comment type="caution">
    <text evidence="1">The sequence shown here is derived from an EMBL/GenBank/DDBJ whole genome shotgun (WGS) entry which is preliminary data.</text>
</comment>
<reference evidence="1 2" key="1">
    <citation type="submission" date="2016-10" db="EMBL/GenBank/DDBJ databases">
        <title>Comparative genome analysis of multiple Pseudomonas spp. focuses on biocontrol and plant growth promoting traits.</title>
        <authorList>
            <person name="Tao X.-Y."/>
            <person name="Taylor C.G."/>
        </authorList>
    </citation>
    <scope>NUCLEOTIDE SEQUENCE [LARGE SCALE GENOMIC DNA]</scope>
    <source>
        <strain evidence="1 2">48C10</strain>
    </source>
</reference>
<gene>
    <name evidence="1" type="ORF">BK663_19470</name>
</gene>
<name>A0A423IJX6_9PSED</name>
<accession>A0A423IJX6</accession>
<evidence type="ECO:0000313" key="2">
    <source>
        <dbReference type="Proteomes" id="UP000284168"/>
    </source>
</evidence>
<dbReference type="EMBL" id="MOBN01000035">
    <property type="protein sequence ID" value="RON25733.1"/>
    <property type="molecule type" value="Genomic_DNA"/>
</dbReference>
<organism evidence="1 2">
    <name type="scientific">Pseudomonas lini</name>
    <dbReference type="NCBI Taxonomy" id="163011"/>
    <lineage>
        <taxon>Bacteria</taxon>
        <taxon>Pseudomonadati</taxon>
        <taxon>Pseudomonadota</taxon>
        <taxon>Gammaproteobacteria</taxon>
        <taxon>Pseudomonadales</taxon>
        <taxon>Pseudomonadaceae</taxon>
        <taxon>Pseudomonas</taxon>
    </lineage>
</organism>
<proteinExistence type="predicted"/>
<dbReference type="Proteomes" id="UP000284168">
    <property type="component" value="Unassembled WGS sequence"/>
</dbReference>
<dbReference type="AlphaFoldDB" id="A0A423IJX6"/>
<sequence>MPNQVEFSEHFTTLFLTLCQEEQDLIEDFIFHFETYGLRTFIGKKGPTDNVPHTDPNRSVKIAFAKRHRLWHVHIGYPRWNHCRNPAGGYRTSNYVVHFQKLNDSHIALVDYNSHNPMIMPAKNSLFRR</sequence>
<evidence type="ECO:0000313" key="1">
    <source>
        <dbReference type="EMBL" id="RON25733.1"/>
    </source>
</evidence>
<protein>
    <submittedName>
        <fullName evidence="1">Uncharacterized protein</fullName>
    </submittedName>
</protein>